<protein>
    <submittedName>
        <fullName evidence="1">Uncharacterized protein</fullName>
    </submittedName>
</protein>
<dbReference type="AlphaFoldDB" id="A0A0G0XKM9"/>
<name>A0A0G0XKM9_9BACT</name>
<accession>A0A0G0XKM9</accession>
<proteinExistence type="predicted"/>
<comment type="caution">
    <text evidence="1">The sequence shown here is derived from an EMBL/GenBank/DDBJ whole genome shotgun (WGS) entry which is preliminary data.</text>
</comment>
<dbReference type="Proteomes" id="UP000033856">
    <property type="component" value="Unassembled WGS sequence"/>
</dbReference>
<sequence length="56" mass="6087">MTFIGQKTGSKIIGSILKCIPVGRRKSLTAGRGWHFFTGVFINDSASSPDISIEFL</sequence>
<organism evidence="1 2">
    <name type="scientific">Candidatus Jorgensenbacteria bacterium GW2011_GWF2_41_8</name>
    <dbReference type="NCBI Taxonomy" id="1618667"/>
    <lineage>
        <taxon>Bacteria</taxon>
        <taxon>Candidatus Joergenseniibacteriota</taxon>
    </lineage>
</organism>
<reference evidence="1 2" key="1">
    <citation type="journal article" date="2015" name="Nature">
        <title>rRNA introns, odd ribosomes, and small enigmatic genomes across a large radiation of phyla.</title>
        <authorList>
            <person name="Brown C.T."/>
            <person name="Hug L.A."/>
            <person name="Thomas B.C."/>
            <person name="Sharon I."/>
            <person name="Castelle C.J."/>
            <person name="Singh A."/>
            <person name="Wilkins M.J."/>
            <person name="Williams K.H."/>
            <person name="Banfield J.F."/>
        </authorList>
    </citation>
    <scope>NUCLEOTIDE SEQUENCE [LARGE SCALE GENOMIC DNA]</scope>
</reference>
<gene>
    <name evidence="1" type="ORF">UU83_C0013G0002</name>
</gene>
<evidence type="ECO:0000313" key="2">
    <source>
        <dbReference type="Proteomes" id="UP000033856"/>
    </source>
</evidence>
<dbReference type="EMBL" id="LCCD01000013">
    <property type="protein sequence ID" value="KKS24987.1"/>
    <property type="molecule type" value="Genomic_DNA"/>
</dbReference>
<evidence type="ECO:0000313" key="1">
    <source>
        <dbReference type="EMBL" id="KKS24987.1"/>
    </source>
</evidence>